<dbReference type="PANTHER" id="PTHR11360">
    <property type="entry name" value="MONOCARBOXYLATE TRANSPORTER"/>
    <property type="match status" value="1"/>
</dbReference>
<dbReference type="InterPro" id="IPR050327">
    <property type="entry name" value="Proton-linked_MCT"/>
</dbReference>
<proteinExistence type="predicted"/>
<protein>
    <submittedName>
        <fullName evidence="3">Probable MFS transporter</fullName>
    </submittedName>
</protein>
<dbReference type="InterPro" id="IPR011701">
    <property type="entry name" value="MFS"/>
</dbReference>
<feature type="transmembrane region" description="Helical" evidence="1">
    <location>
        <begin position="153"/>
        <end position="173"/>
    </location>
</feature>
<feature type="transmembrane region" description="Helical" evidence="1">
    <location>
        <begin position="21"/>
        <end position="43"/>
    </location>
</feature>
<feature type="transmembrane region" description="Helical" evidence="1">
    <location>
        <begin position="352"/>
        <end position="375"/>
    </location>
</feature>
<keyword evidence="1" id="KW-0472">Membrane</keyword>
<feature type="transmembrane region" description="Helical" evidence="1">
    <location>
        <begin position="296"/>
        <end position="314"/>
    </location>
</feature>
<feature type="domain" description="Major facilitator superfamily (MFS) profile" evidence="2">
    <location>
        <begin position="25"/>
        <end position="410"/>
    </location>
</feature>
<dbReference type="CDD" id="cd17355">
    <property type="entry name" value="MFS_YcxA_like"/>
    <property type="match status" value="1"/>
</dbReference>
<dbReference type="PANTHER" id="PTHR11360:SF284">
    <property type="entry name" value="EG:103B4.3 PROTEIN-RELATED"/>
    <property type="match status" value="1"/>
</dbReference>
<keyword evidence="1" id="KW-1133">Transmembrane helix</keyword>
<dbReference type="InterPro" id="IPR020846">
    <property type="entry name" value="MFS_dom"/>
</dbReference>
<feature type="transmembrane region" description="Helical" evidence="1">
    <location>
        <begin position="185"/>
        <end position="203"/>
    </location>
</feature>
<accession>A0A161K665</accession>
<feature type="transmembrane region" description="Helical" evidence="1">
    <location>
        <begin position="92"/>
        <end position="111"/>
    </location>
</feature>
<sequence length="419" mass="44677">MPPVEYKGISQFVMNVANSQAWKTPVIVLIAGCLVSVVGFGVRSGMGLYLDPMTVEFGWTRETYALAMALQNIMWGIGLPIAGAIVDRHGPVWVIAIGALIYALGICGMTLSDTSGMLYLTGGVLTGAGIAFTSFTLAIAAMVRAVGPERRSLVMGLGTAAGSVGQIALSPFAQSMIGQFGWNNALLIMGACTLCIIPLAFLLPNHAKFDEPDTVDLTLRAALREAFRHRGYVLLTIGFFVCGFHVTFIMVHLPAYVVDLGLSGSVAAWCLALIGVFNIIGSIAVGLYGQRHSNSNGLSFIYAGRAIVITALLLLPKTEFVLYLFACSMGLLWLSTIPLTTGVVTRIFGVRYMATLFSVVFFSHQMGSFIGVWLGGYIHDLTGTYDAVWQTGIVLGIVAAVLHVPINEKPLRRAVSVAG</sequence>
<feature type="transmembrane region" description="Helical" evidence="1">
    <location>
        <begin position="63"/>
        <end position="85"/>
    </location>
</feature>
<dbReference type="PROSITE" id="PS50850">
    <property type="entry name" value="MFS"/>
    <property type="match status" value="1"/>
</dbReference>
<dbReference type="EMBL" id="CZRL01000059">
    <property type="protein sequence ID" value="CUS51278.1"/>
    <property type="molecule type" value="Genomic_DNA"/>
</dbReference>
<feature type="transmembrane region" description="Helical" evidence="1">
    <location>
        <begin position="266"/>
        <end position="289"/>
    </location>
</feature>
<dbReference type="SUPFAM" id="SSF103473">
    <property type="entry name" value="MFS general substrate transporter"/>
    <property type="match status" value="1"/>
</dbReference>
<name>A0A161K665_9ZZZZ</name>
<reference evidence="3" key="1">
    <citation type="submission" date="2015-10" db="EMBL/GenBank/DDBJ databases">
        <authorList>
            <person name="Gilbert D.G."/>
        </authorList>
    </citation>
    <scope>NUCLEOTIDE SEQUENCE</scope>
</reference>
<dbReference type="AlphaFoldDB" id="A0A161K665"/>
<feature type="transmembrane region" description="Helical" evidence="1">
    <location>
        <begin position="320"/>
        <end position="340"/>
    </location>
</feature>
<organism evidence="3">
    <name type="scientific">hydrothermal vent metagenome</name>
    <dbReference type="NCBI Taxonomy" id="652676"/>
    <lineage>
        <taxon>unclassified sequences</taxon>
        <taxon>metagenomes</taxon>
        <taxon>ecological metagenomes</taxon>
    </lineage>
</organism>
<evidence type="ECO:0000256" key="1">
    <source>
        <dbReference type="SAM" id="Phobius"/>
    </source>
</evidence>
<feature type="transmembrane region" description="Helical" evidence="1">
    <location>
        <begin position="117"/>
        <end position="141"/>
    </location>
</feature>
<gene>
    <name evidence="3" type="ORF">MGWOODY_XGa326</name>
</gene>
<feature type="transmembrane region" description="Helical" evidence="1">
    <location>
        <begin position="232"/>
        <end position="254"/>
    </location>
</feature>
<dbReference type="Pfam" id="PF07690">
    <property type="entry name" value="MFS_1"/>
    <property type="match status" value="1"/>
</dbReference>
<dbReference type="GO" id="GO:0022857">
    <property type="term" value="F:transmembrane transporter activity"/>
    <property type="evidence" value="ECO:0007669"/>
    <property type="project" value="InterPro"/>
</dbReference>
<evidence type="ECO:0000313" key="3">
    <source>
        <dbReference type="EMBL" id="CUS51278.1"/>
    </source>
</evidence>
<dbReference type="InterPro" id="IPR036259">
    <property type="entry name" value="MFS_trans_sf"/>
</dbReference>
<keyword evidence="1" id="KW-0812">Transmembrane</keyword>
<feature type="transmembrane region" description="Helical" evidence="1">
    <location>
        <begin position="387"/>
        <end position="406"/>
    </location>
</feature>
<dbReference type="Gene3D" id="1.20.1250.20">
    <property type="entry name" value="MFS general substrate transporter like domains"/>
    <property type="match status" value="1"/>
</dbReference>
<evidence type="ECO:0000259" key="2">
    <source>
        <dbReference type="PROSITE" id="PS50850"/>
    </source>
</evidence>